<organism evidence="11 12">
    <name type="scientific">Patella caerulea</name>
    <name type="common">Rayed Mediterranean limpet</name>
    <dbReference type="NCBI Taxonomy" id="87958"/>
    <lineage>
        <taxon>Eukaryota</taxon>
        <taxon>Metazoa</taxon>
        <taxon>Spiralia</taxon>
        <taxon>Lophotrochozoa</taxon>
        <taxon>Mollusca</taxon>
        <taxon>Gastropoda</taxon>
        <taxon>Patellogastropoda</taxon>
        <taxon>Patelloidea</taxon>
        <taxon>Patellidae</taxon>
        <taxon>Patella</taxon>
    </lineage>
</organism>
<dbReference type="GO" id="GO:0071763">
    <property type="term" value="P:nuclear membrane organization"/>
    <property type="evidence" value="ECO:0007669"/>
    <property type="project" value="TreeGrafter"/>
</dbReference>
<keyword evidence="6" id="KW-0256">Endoplasmic reticulum</keyword>
<proteinExistence type="inferred from homology"/>
<keyword evidence="5 10" id="KW-0812">Transmembrane</keyword>
<dbReference type="Proteomes" id="UP001347796">
    <property type="component" value="Unassembled WGS sequence"/>
</dbReference>
<feature type="transmembrane region" description="Helical" evidence="10">
    <location>
        <begin position="371"/>
        <end position="389"/>
    </location>
</feature>
<accession>A0AAN8JFB7</accession>
<dbReference type="GO" id="GO:0006629">
    <property type="term" value="P:lipid metabolic process"/>
    <property type="evidence" value="ECO:0007669"/>
    <property type="project" value="TreeGrafter"/>
</dbReference>
<dbReference type="GO" id="GO:0005789">
    <property type="term" value="C:endoplasmic reticulum membrane"/>
    <property type="evidence" value="ECO:0007669"/>
    <property type="project" value="UniProtKB-SubCell"/>
</dbReference>
<evidence type="ECO:0000256" key="8">
    <source>
        <dbReference type="ARBA" id="ARBA00023136"/>
    </source>
</evidence>
<comment type="subcellular location">
    <subcellularLocation>
        <location evidence="1">Endomembrane system</location>
        <topology evidence="1">Multi-pass membrane protein</topology>
    </subcellularLocation>
    <subcellularLocation>
        <location evidence="3">Endoplasmic reticulum membrane</location>
    </subcellularLocation>
    <subcellularLocation>
        <location evidence="2">Nucleus envelope</location>
    </subcellularLocation>
</comment>
<dbReference type="Pfam" id="PF07787">
    <property type="entry name" value="TMEM43"/>
    <property type="match status" value="1"/>
</dbReference>
<evidence type="ECO:0000256" key="2">
    <source>
        <dbReference type="ARBA" id="ARBA00004259"/>
    </source>
</evidence>
<comment type="similarity">
    <text evidence="4">Belongs to the TMEM43 family.</text>
</comment>
<dbReference type="GO" id="GO:0005637">
    <property type="term" value="C:nuclear inner membrane"/>
    <property type="evidence" value="ECO:0007669"/>
    <property type="project" value="TreeGrafter"/>
</dbReference>
<evidence type="ECO:0000256" key="10">
    <source>
        <dbReference type="SAM" id="Phobius"/>
    </source>
</evidence>
<name>A0AAN8JFB7_PATCE</name>
<evidence type="ECO:0000256" key="1">
    <source>
        <dbReference type="ARBA" id="ARBA00004127"/>
    </source>
</evidence>
<keyword evidence="9" id="KW-0539">Nucleus</keyword>
<keyword evidence="12" id="KW-1185">Reference proteome</keyword>
<gene>
    <name evidence="11" type="ORF">SNE40_015241</name>
</gene>
<evidence type="ECO:0000313" key="12">
    <source>
        <dbReference type="Proteomes" id="UP001347796"/>
    </source>
</evidence>
<dbReference type="PANTHER" id="PTHR13416:SF2">
    <property type="entry name" value="TRANSMEMBRANE PROTEIN 43"/>
    <property type="match status" value="1"/>
</dbReference>
<evidence type="ECO:0000256" key="3">
    <source>
        <dbReference type="ARBA" id="ARBA00004586"/>
    </source>
</evidence>
<dbReference type="PANTHER" id="PTHR13416">
    <property type="match status" value="1"/>
</dbReference>
<feature type="transmembrane region" description="Helical" evidence="10">
    <location>
        <begin position="310"/>
        <end position="333"/>
    </location>
</feature>
<dbReference type="EMBL" id="JAZGQO010000010">
    <property type="protein sequence ID" value="KAK6177061.1"/>
    <property type="molecule type" value="Genomic_DNA"/>
</dbReference>
<dbReference type="InterPro" id="IPR012430">
    <property type="entry name" value="TMEM43_fam"/>
</dbReference>
<evidence type="ECO:0000256" key="7">
    <source>
        <dbReference type="ARBA" id="ARBA00022989"/>
    </source>
</evidence>
<evidence type="ECO:0000313" key="11">
    <source>
        <dbReference type="EMBL" id="KAK6177061.1"/>
    </source>
</evidence>
<feature type="transmembrane region" description="Helical" evidence="10">
    <location>
        <begin position="30"/>
        <end position="49"/>
    </location>
</feature>
<evidence type="ECO:0000256" key="4">
    <source>
        <dbReference type="ARBA" id="ARBA00006627"/>
    </source>
</evidence>
<dbReference type="AlphaFoldDB" id="A0AAN8JFB7"/>
<evidence type="ECO:0000256" key="5">
    <source>
        <dbReference type="ARBA" id="ARBA00022692"/>
    </source>
</evidence>
<evidence type="ECO:0000256" key="6">
    <source>
        <dbReference type="ARBA" id="ARBA00022824"/>
    </source>
</evidence>
<sequence length="405" mass="45072">MHNNQGSGYSHTRVSYRRNASFCERIKSSLVSFVAGLVLLAAGASLLFWNEGRAVQRAQSLDEGLSVIIPLSTTDVAFEANNGKLVHLSGPLFTEKAVTDSDYGVTVHVVKLKRIAEMLQWIEEKQVREYNVGSEVKVETSYSYSMEWKEELISSASFDSLIGHENPKTMPVKSNIFIANPVQVGNYHLSENLISSINVFKPLSNELINLPQNSGLKIYMGYVYNSFNPQQPQVGDMRLMWEYAGISGSSMLGIADQVSIIARQSGTYLTKYETEAGDDLEILYPGVLSAKEIFEREHVQNSMMTWAIRFGGWLIMFIGFGCLTSIVTTLVDWIPIVRDLVAMGVGAMNTALSVSLSITIIAIGWIRYRPMLGFTLLGIALLPLIISKLRRPRSTSSGYNRNYYS</sequence>
<comment type="caution">
    <text evidence="11">The sequence shown here is derived from an EMBL/GenBank/DDBJ whole genome shotgun (WGS) entry which is preliminary data.</text>
</comment>
<feature type="transmembrane region" description="Helical" evidence="10">
    <location>
        <begin position="340"/>
        <end position="365"/>
    </location>
</feature>
<reference evidence="11 12" key="1">
    <citation type="submission" date="2024-01" db="EMBL/GenBank/DDBJ databases">
        <title>The genome of the rayed Mediterranean limpet Patella caerulea (Linnaeus, 1758).</title>
        <authorList>
            <person name="Anh-Thu Weber A."/>
            <person name="Halstead-Nussloch G."/>
        </authorList>
    </citation>
    <scope>NUCLEOTIDE SEQUENCE [LARGE SCALE GENOMIC DNA]</scope>
    <source>
        <strain evidence="11">AATW-2023a</strain>
        <tissue evidence="11">Whole specimen</tissue>
    </source>
</reference>
<protein>
    <submittedName>
        <fullName evidence="11">Uncharacterized protein</fullName>
    </submittedName>
</protein>
<keyword evidence="8 10" id="KW-0472">Membrane</keyword>
<evidence type="ECO:0000256" key="9">
    <source>
        <dbReference type="ARBA" id="ARBA00023242"/>
    </source>
</evidence>
<keyword evidence="7 10" id="KW-1133">Transmembrane helix</keyword>